<dbReference type="PANTHER" id="PTHR22605:SF16">
    <property type="entry name" value="E3 UBIQUITIN-PROTEIN LIGASE RNF213"/>
    <property type="match status" value="1"/>
</dbReference>
<organism evidence="1 2">
    <name type="scientific">Amphimedon queenslandica</name>
    <name type="common">Sponge</name>
    <dbReference type="NCBI Taxonomy" id="400682"/>
    <lineage>
        <taxon>Eukaryota</taxon>
        <taxon>Metazoa</taxon>
        <taxon>Porifera</taxon>
        <taxon>Demospongiae</taxon>
        <taxon>Heteroscleromorpha</taxon>
        <taxon>Haplosclerida</taxon>
        <taxon>Niphatidae</taxon>
        <taxon>Amphimedon</taxon>
    </lineage>
</organism>
<dbReference type="RefSeq" id="XP_019856425.1">
    <property type="nucleotide sequence ID" value="XM_020000866.1"/>
</dbReference>
<keyword evidence="2" id="KW-1185">Reference proteome</keyword>
<accession>A0AAN0JHB8</accession>
<dbReference type="GeneID" id="109584957"/>
<dbReference type="GO" id="GO:0004842">
    <property type="term" value="F:ubiquitin-protein transferase activity"/>
    <property type="evidence" value="ECO:0007669"/>
    <property type="project" value="InterPro"/>
</dbReference>
<protein>
    <submittedName>
        <fullName evidence="1">Uncharacterized protein</fullName>
    </submittedName>
</protein>
<evidence type="ECO:0000313" key="1">
    <source>
        <dbReference type="EnsemblMetazoa" id="XP_019856425.1"/>
    </source>
</evidence>
<dbReference type="Proteomes" id="UP000007879">
    <property type="component" value="Unassembled WGS sequence"/>
</dbReference>
<dbReference type="GO" id="GO:0016887">
    <property type="term" value="F:ATP hydrolysis activity"/>
    <property type="evidence" value="ECO:0007669"/>
    <property type="project" value="InterPro"/>
</dbReference>
<evidence type="ECO:0000313" key="2">
    <source>
        <dbReference type="Proteomes" id="UP000007879"/>
    </source>
</evidence>
<reference evidence="2" key="1">
    <citation type="journal article" date="2010" name="Nature">
        <title>The Amphimedon queenslandica genome and the evolution of animal complexity.</title>
        <authorList>
            <person name="Srivastava M."/>
            <person name="Simakov O."/>
            <person name="Chapman J."/>
            <person name="Fahey B."/>
            <person name="Gauthier M.E."/>
            <person name="Mitros T."/>
            <person name="Richards G.S."/>
            <person name="Conaco C."/>
            <person name="Dacre M."/>
            <person name="Hellsten U."/>
            <person name="Larroux C."/>
            <person name="Putnam N.H."/>
            <person name="Stanke M."/>
            <person name="Adamska M."/>
            <person name="Darling A."/>
            <person name="Degnan S.M."/>
            <person name="Oakley T.H."/>
            <person name="Plachetzki D.C."/>
            <person name="Zhai Y."/>
            <person name="Adamski M."/>
            <person name="Calcino A."/>
            <person name="Cummins S.F."/>
            <person name="Goodstein D.M."/>
            <person name="Harris C."/>
            <person name="Jackson D.J."/>
            <person name="Leys S.P."/>
            <person name="Shu S."/>
            <person name="Woodcroft B.J."/>
            <person name="Vervoort M."/>
            <person name="Kosik K.S."/>
            <person name="Manning G."/>
            <person name="Degnan B.M."/>
            <person name="Rokhsar D.S."/>
        </authorList>
    </citation>
    <scope>NUCLEOTIDE SEQUENCE [LARGE SCALE GENOMIC DNA]</scope>
</reference>
<dbReference type="KEGG" id="aqu:109584957"/>
<name>A0AAN0JHB8_AMPQE</name>
<proteinExistence type="predicted"/>
<dbReference type="EnsemblMetazoa" id="XM_020000866.1">
    <property type="protein sequence ID" value="XP_019856425.1"/>
    <property type="gene ID" value="LOC109584957"/>
</dbReference>
<reference evidence="1" key="2">
    <citation type="submission" date="2024-06" db="UniProtKB">
        <authorList>
            <consortium name="EnsemblMetazoa"/>
        </authorList>
    </citation>
    <scope>IDENTIFICATION</scope>
</reference>
<dbReference type="InterPro" id="IPR031248">
    <property type="entry name" value="RNF213"/>
</dbReference>
<sequence length="1941" mass="224103">MAGKFRGVFNFADFVDKKASFICSYQQKLSSEQQKSFTQYHLIAPDDPITNPDYSSLGLISASLSNKKTTYHGESRYLLFLTQNYSSLQVFEHYIVTKCLQDFNTSQFSLESSIQQAEPFVLFGSSFPKDKEFTQVLEISKRLLLQIASPDAIVRSIYNDCMNKKYQQIYFVHQEHSSLADLINRIPPDNQTLLQVTTHAPILSQTEFEELGNHIQIEKENMTRLYLEAFQTEQDFINSIDIMIRNGESHEHCVIFECERAHENGNLISCCRYHLTDKFREAAKSGYLSTRFILLIHLPKKCLKSNFVSFQGHPWLCYHVDAIVPTENSVPLNQILSGEVYSMSDIYYDEKDYALTDSLASVGDTNDCQPFENSQLLPCTKPQKIDLCKRLYLQISKAASNPEQVNQLSQIIPQKILFPLRTDETTFHSQTIRLIKGILKDRELKEGTNALQKWILDESMNMTKLQEAGTFQNAVVRRFDDIIIPIFAKIISIIDKYANLKLLSRIETELEQLWLNLYNSNYFTRLVISKLQSTPDDGFSTNTASSKQFSCHFPFFWLLNDIVKENPNKDSEELMALLQDKDYDLFKNFESLPENTISSLARFYVHDFVHLLDTKGQAVDEVYYEVLEECMITMSGIFSSNELNVTSLFQIVFNVRKVYFESNSFFDLFFELIMLVPSTIYKMKSKRNDSNIQILLVEALEMVLNSPFLDVQVPLMSKKGVSLQEWMQRQYESHKVISSIVEECLIIPPKVILKWQRICVMKLFFEYVVLPNYKDTIVFAGRFEKFLAKIDHFQSSDALNIVAHLLFGIENEIKKLEAEKWQMIKQSCWSFFLEVLSSLCFDGNIYNEKLVDSLIQAVFSTSTTPHDWKDQKLCTYLHNHMEEMTYLQFFTIKLILKYECITIQSKLSNTIEKNTLPNLQNFIGIVLANMKATVAILSGEIISVTDNLLGEGHSLLIQSKTSLLSQCLAVAKFTSGLELSAKKIHESVHNPLFDIKADPDIAYLFNEVESYCLANDLNDDQTTEGPLWYLIRYIIKTFGSISLMKIFRNCYFNWTSPSENFRQNEEFMDIVAIYNPTYQVIRSAISRAATGDFGELNLTVNDLDSTFAVPLALALFERVKLSYATDNPSKKLSSEILENFRGFAKTCQLFTKDQEVLHIVDELLQNQQCSIFPSMQAKKDEHEDSIYQMIVVHSVLTILTNRKTGHMKMLLNFISSPETLKDLLLPAMPIKLSSTKEEEEGREESFLQCNNGHQYTGIMLESFCIHCGRIIQYSSKSLAPVDKFTKNEASPGYIPLNDMERNPPTGFLSNASYAIIRCIMHSCLLWSSCNGKNISPLMNGKLDLSSPEYNLFFWDQIKKDIQQLSSITGHSIDEAALLVHLVLKQINEKGHHVQLTGQNVVGNLVKLDDRRKWEKQFYDCYIEPVVKDTGSSIQKMLKELTARDYSKLFGAVYMTPMTSSKPFLWNVYPTLTSQQICGQLLTIKVSEQHPVIFTYLSEAHRFQAMKFLPDIIKMLKITQKAISQFDYDEKTQGTIENMSFGEFVNQIDDQQKDDYESFFVSFQQAWELCHHELDNERLFELKNNSIQAEISKKMKMKHLIPTTYGPGVITTGLIDHLVISHNKFIRLCCKFVEDSLKKNWLWQSPKVPLQELNSKHFVKCSDEFVRLVQSHSVYTISNGNVTIQINDLGIIERDFVQEFVLGKPIITQVLDIPQVIWKRPVLNTQIIAAVKKNITQQALPPLVRSGILMDLKNNLAEMTVTCETVETVMRFLQRKKEPSKKKLKEYVEKELIIIGKLRSEKITDFCCLEHVVPLWRFLNVERAKYRVRNEEDPFTVKSEFMEELDDEQQKVSLEAAISKMTNIDNMLEVMYEMIQTYVQTCHLEDKHKQLRVVLFDYVYQTKSESIFYLMELFPPDIKLSQVACTWKEIVHLHDATKKKNR</sequence>
<dbReference type="PANTHER" id="PTHR22605">
    <property type="entry name" value="RZ-TYPE DOMAIN-CONTAINING PROTEIN"/>
    <property type="match status" value="1"/>
</dbReference>